<accession>A0ABC8EBJ7</accession>
<keyword evidence="1" id="KW-1133">Transmembrane helix</keyword>
<evidence type="ECO:0000256" key="1">
    <source>
        <dbReference type="SAM" id="Phobius"/>
    </source>
</evidence>
<proteinExistence type="predicted"/>
<protein>
    <recommendedName>
        <fullName evidence="2">Copper amine oxidase-like N-terminal domain-containing protein</fullName>
    </recommendedName>
</protein>
<dbReference type="RefSeq" id="WP_317724730.1">
    <property type="nucleotide sequence ID" value="NZ_AP026818.1"/>
</dbReference>
<dbReference type="InterPro" id="IPR018763">
    <property type="entry name" value="DUF2334"/>
</dbReference>
<feature type="transmembrane region" description="Helical" evidence="1">
    <location>
        <begin position="7"/>
        <end position="24"/>
    </location>
</feature>
<dbReference type="InterPro" id="IPR012854">
    <property type="entry name" value="Cu_amine_oxidase-like_N"/>
</dbReference>
<evidence type="ECO:0000313" key="4">
    <source>
        <dbReference type="Proteomes" id="UP001321763"/>
    </source>
</evidence>
<keyword evidence="1" id="KW-0472">Membrane</keyword>
<sequence>MNKSKKIGVVFFSIFILLSFFVFLKGNYYKKENKSIEVKKTFSSGLNMNKGDINLFYNGKKLSLKLPIYVENNRYYIPLKEVIKNMDGEGYIKNNKIYGKLQDKYIEIDIKNNMELEGAHKLKQNLIVKDHIVYIGLFDFTKIFNLKTKWEEEKKIVDLYLNKDPILTKKKTIEEGKTAFIRLEDIVSTQRYKTQESLEKLRIISDYLYLENIPFHVAWIPRYIDKQKGIDEDPSRDYSIHNANFIYTMDYFMDRGGLIGLHGYTHQYGDEISIDGTEFNERRNTSEDQINSRINLAIESAKKLNIPICFFESSHYGATDMQHRVIEKHFKYMYEPPKFDSKNNIAKRQSIGREVVYIPTPLNYVDGKQDTNNMIYKINKLDNKTLASFFYHPNIEFEYINLYKDEKGYPQYTYDENSPLKRITKTLKERNYMFKRIIDI</sequence>
<dbReference type="Pfam" id="PF10096">
    <property type="entry name" value="DUF2334"/>
    <property type="match status" value="1"/>
</dbReference>
<name>A0ABC8EBJ7_CLOTA</name>
<dbReference type="AlphaFoldDB" id="A0ABC8EBJ7"/>
<dbReference type="Pfam" id="PF07833">
    <property type="entry name" value="Cu_amine_oxidN1"/>
    <property type="match status" value="1"/>
</dbReference>
<evidence type="ECO:0000313" key="3">
    <source>
        <dbReference type="EMBL" id="BDR80270.1"/>
    </source>
</evidence>
<dbReference type="Proteomes" id="UP001321763">
    <property type="component" value="Chromosome"/>
</dbReference>
<keyword evidence="1" id="KW-0812">Transmembrane</keyword>
<dbReference type="InterPro" id="IPR011330">
    <property type="entry name" value="Glyco_hydro/deAcase_b/a-brl"/>
</dbReference>
<organism evidence="3 4">
    <name type="scientific">Clostridium tetani</name>
    <dbReference type="NCBI Taxonomy" id="1513"/>
    <lineage>
        <taxon>Bacteria</taxon>
        <taxon>Bacillati</taxon>
        <taxon>Bacillota</taxon>
        <taxon>Clostridia</taxon>
        <taxon>Eubacteriales</taxon>
        <taxon>Clostridiaceae</taxon>
        <taxon>Clostridium</taxon>
    </lineage>
</organism>
<feature type="domain" description="Copper amine oxidase-like N-terminal" evidence="2">
    <location>
        <begin position="57"/>
        <end position="157"/>
    </location>
</feature>
<reference evidence="3 4" key="1">
    <citation type="submission" date="2022-09" db="EMBL/GenBank/DDBJ databases">
        <title>complete genome sequences of Clostridium tetani str. KHSU-234311-028 isolated from soil.</title>
        <authorList>
            <person name="Sekizuka T."/>
            <person name="Shitada C."/>
            <person name="Takahashi M."/>
            <person name="Kuroda M."/>
        </authorList>
    </citation>
    <scope>NUCLEOTIDE SEQUENCE [LARGE SCALE GENOMIC DNA]</scope>
    <source>
        <strain evidence="3 4">KHSU-234311-028</strain>
    </source>
</reference>
<dbReference type="EMBL" id="AP026818">
    <property type="protein sequence ID" value="BDR80270.1"/>
    <property type="molecule type" value="Genomic_DNA"/>
</dbReference>
<dbReference type="SUPFAM" id="SSF88713">
    <property type="entry name" value="Glycoside hydrolase/deacetylase"/>
    <property type="match status" value="1"/>
</dbReference>
<gene>
    <name evidence="3" type="ORF">K234311028_05160</name>
</gene>
<evidence type="ECO:0000259" key="2">
    <source>
        <dbReference type="Pfam" id="PF07833"/>
    </source>
</evidence>